<sequence>MPIVSILQEGHERQAHAFLRDAWLTSTSTSPSAAACPCRLPPAASLPRDPPAGGEALLPVKNMTPQARSEGSQRPISGGRAWWCPSLPILLVMLVMPAAPSLAATHGRVVEEMKV</sequence>
<name>A0A5B7I108_PORTR</name>
<organism evidence="2 3">
    <name type="scientific">Portunus trituberculatus</name>
    <name type="common">Swimming crab</name>
    <name type="synonym">Neptunus trituberculatus</name>
    <dbReference type="NCBI Taxonomy" id="210409"/>
    <lineage>
        <taxon>Eukaryota</taxon>
        <taxon>Metazoa</taxon>
        <taxon>Ecdysozoa</taxon>
        <taxon>Arthropoda</taxon>
        <taxon>Crustacea</taxon>
        <taxon>Multicrustacea</taxon>
        <taxon>Malacostraca</taxon>
        <taxon>Eumalacostraca</taxon>
        <taxon>Eucarida</taxon>
        <taxon>Decapoda</taxon>
        <taxon>Pleocyemata</taxon>
        <taxon>Brachyura</taxon>
        <taxon>Eubrachyura</taxon>
        <taxon>Portunoidea</taxon>
        <taxon>Portunidae</taxon>
        <taxon>Portuninae</taxon>
        <taxon>Portunus</taxon>
    </lineage>
</organism>
<proteinExistence type="predicted"/>
<dbReference type="EMBL" id="VSRR010042197">
    <property type="protein sequence ID" value="MPC75933.1"/>
    <property type="molecule type" value="Genomic_DNA"/>
</dbReference>
<evidence type="ECO:0000256" key="1">
    <source>
        <dbReference type="SAM" id="MobiDB-lite"/>
    </source>
</evidence>
<reference evidence="2 3" key="1">
    <citation type="submission" date="2019-05" db="EMBL/GenBank/DDBJ databases">
        <title>Another draft genome of Portunus trituberculatus and its Hox gene families provides insights of decapod evolution.</title>
        <authorList>
            <person name="Jeong J.-H."/>
            <person name="Song I."/>
            <person name="Kim S."/>
            <person name="Choi T."/>
            <person name="Kim D."/>
            <person name="Ryu S."/>
            <person name="Kim W."/>
        </authorList>
    </citation>
    <scope>NUCLEOTIDE SEQUENCE [LARGE SCALE GENOMIC DNA]</scope>
    <source>
        <tissue evidence="2">Muscle</tissue>
    </source>
</reference>
<dbReference type="AlphaFoldDB" id="A0A5B7I108"/>
<evidence type="ECO:0000313" key="3">
    <source>
        <dbReference type="Proteomes" id="UP000324222"/>
    </source>
</evidence>
<protein>
    <submittedName>
        <fullName evidence="2">Uncharacterized protein</fullName>
    </submittedName>
</protein>
<comment type="caution">
    <text evidence="2">The sequence shown here is derived from an EMBL/GenBank/DDBJ whole genome shotgun (WGS) entry which is preliminary data.</text>
</comment>
<evidence type="ECO:0000313" key="2">
    <source>
        <dbReference type="EMBL" id="MPC75933.1"/>
    </source>
</evidence>
<dbReference type="Proteomes" id="UP000324222">
    <property type="component" value="Unassembled WGS sequence"/>
</dbReference>
<dbReference type="OrthoDB" id="6134459at2759"/>
<feature type="compositionally biased region" description="Polar residues" evidence="1">
    <location>
        <begin position="63"/>
        <end position="75"/>
    </location>
</feature>
<gene>
    <name evidence="2" type="ORF">E2C01_070333</name>
</gene>
<feature type="region of interest" description="Disordered" evidence="1">
    <location>
        <begin position="45"/>
        <end position="76"/>
    </location>
</feature>
<accession>A0A5B7I108</accession>
<keyword evidence="3" id="KW-1185">Reference proteome</keyword>